<proteinExistence type="predicted"/>
<dbReference type="InterPro" id="IPR039536">
    <property type="entry name" value="TetR_C_Proteobacteria"/>
</dbReference>
<dbReference type="Gene3D" id="1.10.357.10">
    <property type="entry name" value="Tetracycline Repressor, domain 2"/>
    <property type="match status" value="1"/>
</dbReference>
<evidence type="ECO:0000256" key="4">
    <source>
        <dbReference type="PROSITE-ProRule" id="PRU00335"/>
    </source>
</evidence>
<sequence length="231" mass="24829">MTTGRNASTPLRGRIDKRAAILDAALRVFVQEGYGLARVETIAERAGVAKPTVYNHFRDKENLFRTVILDGAQRTGDRIVAALDLLPDDGADLAGALTRVARNVIDCQLNDEGWALQRLMYAEAARFPDLFDDALRLGGAHVHIALAGRLARLAHRGHLDIDDADLAAGHFLALVSGDLPTLSALGTRAVTDHDLQAAIAAGVNTFLRAFNATPPDPNRRPAPTTRASTSR</sequence>
<feature type="domain" description="HTH tetR-type" evidence="6">
    <location>
        <begin position="15"/>
        <end position="75"/>
    </location>
</feature>
<reference evidence="7 8" key="2">
    <citation type="journal article" date="2016" name="Genome Announc.">
        <title>Permanent Draft Genome Sequences for Two Variants of Frankia sp. Strain CpI1, the First Frankia Strain Isolated from Root Nodules of Comptonia peregrina.</title>
        <authorList>
            <person name="Oshone R."/>
            <person name="Hurst S.G.IV."/>
            <person name="Abebe-Akele F."/>
            <person name="Simpson S."/>
            <person name="Morris K."/>
            <person name="Thomas W.K."/>
            <person name="Tisa L.S."/>
        </authorList>
    </citation>
    <scope>NUCLEOTIDE SEQUENCE [LARGE SCALE GENOMIC DNA]</scope>
    <source>
        <strain evidence="8">CpI1-S</strain>
    </source>
</reference>
<dbReference type="PATRIC" id="fig|1502723.3.peg.2657"/>
<reference evidence="8" key="1">
    <citation type="submission" date="2015-02" db="EMBL/GenBank/DDBJ databases">
        <title>Draft Genome of Frankia sp. CpI1-S.</title>
        <authorList>
            <person name="Oshone R.T."/>
            <person name="Ngom M."/>
            <person name="Ghodhbane-Gtari F."/>
            <person name="Gtari M."/>
            <person name="Morris K."/>
            <person name="Thomas K."/>
            <person name="Sen A."/>
            <person name="Tisa L.S."/>
        </authorList>
    </citation>
    <scope>NUCLEOTIDE SEQUENCE [LARGE SCALE GENOMIC DNA]</scope>
    <source>
        <strain evidence="8">CpI1-S</strain>
    </source>
</reference>
<dbReference type="Pfam" id="PF00440">
    <property type="entry name" value="TetR_N"/>
    <property type="match status" value="1"/>
</dbReference>
<dbReference type="FunFam" id="1.10.10.60:FF:000141">
    <property type="entry name" value="TetR family transcriptional regulator"/>
    <property type="match status" value="1"/>
</dbReference>
<feature type="DNA-binding region" description="H-T-H motif" evidence="4">
    <location>
        <begin position="38"/>
        <end position="57"/>
    </location>
</feature>
<evidence type="ECO:0000313" key="7">
    <source>
        <dbReference type="EMBL" id="KJE22373.1"/>
    </source>
</evidence>
<dbReference type="PANTHER" id="PTHR30055:SF234">
    <property type="entry name" value="HTH-TYPE TRANSCRIPTIONAL REGULATOR BETI"/>
    <property type="match status" value="1"/>
</dbReference>
<evidence type="ECO:0000313" key="8">
    <source>
        <dbReference type="Proteomes" id="UP000032545"/>
    </source>
</evidence>
<dbReference type="SUPFAM" id="SSF48498">
    <property type="entry name" value="Tetracyclin repressor-like, C-terminal domain"/>
    <property type="match status" value="1"/>
</dbReference>
<dbReference type="SUPFAM" id="SSF46689">
    <property type="entry name" value="Homeodomain-like"/>
    <property type="match status" value="1"/>
</dbReference>
<dbReference type="Gene3D" id="1.10.10.60">
    <property type="entry name" value="Homeodomain-like"/>
    <property type="match status" value="1"/>
</dbReference>
<dbReference type="InterPro" id="IPR001647">
    <property type="entry name" value="HTH_TetR"/>
</dbReference>
<evidence type="ECO:0000256" key="5">
    <source>
        <dbReference type="SAM" id="MobiDB-lite"/>
    </source>
</evidence>
<dbReference type="RefSeq" id="WP_044885858.1">
    <property type="nucleotide sequence ID" value="NZ_JYFN01000024.1"/>
</dbReference>
<keyword evidence="8" id="KW-1185">Reference proteome</keyword>
<dbReference type="Proteomes" id="UP000032545">
    <property type="component" value="Unassembled WGS sequence"/>
</dbReference>
<dbReference type="PRINTS" id="PR00455">
    <property type="entry name" value="HTHTETR"/>
</dbReference>
<dbReference type="GO" id="GO:0000976">
    <property type="term" value="F:transcription cis-regulatory region binding"/>
    <property type="evidence" value="ECO:0007669"/>
    <property type="project" value="TreeGrafter"/>
</dbReference>
<keyword evidence="2 4" id="KW-0238">DNA-binding</keyword>
<evidence type="ECO:0000256" key="1">
    <source>
        <dbReference type="ARBA" id="ARBA00023015"/>
    </source>
</evidence>
<protein>
    <submittedName>
        <fullName evidence="7">Transcriptional regulator, TetR family</fullName>
    </submittedName>
</protein>
<feature type="region of interest" description="Disordered" evidence="5">
    <location>
        <begin position="211"/>
        <end position="231"/>
    </location>
</feature>
<keyword evidence="1" id="KW-0805">Transcription regulation</keyword>
<dbReference type="OrthoDB" id="7186128at2"/>
<dbReference type="GO" id="GO:0045892">
    <property type="term" value="P:negative regulation of DNA-templated transcription"/>
    <property type="evidence" value="ECO:0007669"/>
    <property type="project" value="UniProtKB-ARBA"/>
</dbReference>
<name>A0A0D8BDN8_9ACTN</name>
<dbReference type="InterPro" id="IPR036271">
    <property type="entry name" value="Tet_transcr_reg_TetR-rel_C_sf"/>
</dbReference>
<dbReference type="InterPro" id="IPR050109">
    <property type="entry name" value="HTH-type_TetR-like_transc_reg"/>
</dbReference>
<dbReference type="PANTHER" id="PTHR30055">
    <property type="entry name" value="HTH-TYPE TRANSCRIPTIONAL REGULATOR RUTR"/>
    <property type="match status" value="1"/>
</dbReference>
<dbReference type="AlphaFoldDB" id="A0A0D8BDN8"/>
<evidence type="ECO:0000259" key="6">
    <source>
        <dbReference type="PROSITE" id="PS50977"/>
    </source>
</evidence>
<gene>
    <name evidence="7" type="ORF">FF36_03245</name>
</gene>
<accession>A0A0D8BDN8</accession>
<dbReference type="InterPro" id="IPR009057">
    <property type="entry name" value="Homeodomain-like_sf"/>
</dbReference>
<evidence type="ECO:0000256" key="3">
    <source>
        <dbReference type="ARBA" id="ARBA00023163"/>
    </source>
</evidence>
<dbReference type="EMBL" id="JYFN01000024">
    <property type="protein sequence ID" value="KJE22373.1"/>
    <property type="molecule type" value="Genomic_DNA"/>
</dbReference>
<dbReference type="PROSITE" id="PS50977">
    <property type="entry name" value="HTH_TETR_2"/>
    <property type="match status" value="1"/>
</dbReference>
<comment type="caution">
    <text evidence="7">The sequence shown here is derived from an EMBL/GenBank/DDBJ whole genome shotgun (WGS) entry which is preliminary data.</text>
</comment>
<dbReference type="GO" id="GO:0003700">
    <property type="term" value="F:DNA-binding transcription factor activity"/>
    <property type="evidence" value="ECO:0007669"/>
    <property type="project" value="TreeGrafter"/>
</dbReference>
<dbReference type="Pfam" id="PF14246">
    <property type="entry name" value="TetR_C_7"/>
    <property type="match status" value="1"/>
</dbReference>
<keyword evidence="3" id="KW-0804">Transcription</keyword>
<evidence type="ECO:0000256" key="2">
    <source>
        <dbReference type="ARBA" id="ARBA00023125"/>
    </source>
</evidence>
<organism evidence="7 8">
    <name type="scientific">Frankia torreyi</name>
    <dbReference type="NCBI Taxonomy" id="1856"/>
    <lineage>
        <taxon>Bacteria</taxon>
        <taxon>Bacillati</taxon>
        <taxon>Actinomycetota</taxon>
        <taxon>Actinomycetes</taxon>
        <taxon>Frankiales</taxon>
        <taxon>Frankiaceae</taxon>
        <taxon>Frankia</taxon>
    </lineage>
</organism>